<feature type="domain" description="SGNH hydrolase-type esterase" evidence="2">
    <location>
        <begin position="89"/>
        <end position="254"/>
    </location>
</feature>
<feature type="signal peptide" evidence="1">
    <location>
        <begin position="1"/>
        <end position="23"/>
    </location>
</feature>
<dbReference type="Pfam" id="PF13472">
    <property type="entry name" value="Lipase_GDSL_2"/>
    <property type="match status" value="1"/>
</dbReference>
<dbReference type="Gene3D" id="3.40.50.1110">
    <property type="entry name" value="SGNH hydrolase"/>
    <property type="match status" value="1"/>
</dbReference>
<evidence type="ECO:0000256" key="1">
    <source>
        <dbReference type="SAM" id="SignalP"/>
    </source>
</evidence>
<accession>A0ABT3DTD1</accession>
<name>A0ABT3DTD1_9XANT</name>
<keyword evidence="4" id="KW-1185">Reference proteome</keyword>
<evidence type="ECO:0000259" key="2">
    <source>
        <dbReference type="Pfam" id="PF13472"/>
    </source>
</evidence>
<proteinExistence type="predicted"/>
<dbReference type="InterPro" id="IPR051532">
    <property type="entry name" value="Ester_Hydrolysis_Enzymes"/>
</dbReference>
<dbReference type="RefSeq" id="WP_267081758.1">
    <property type="nucleotide sequence ID" value="NZ_CP099530.1"/>
</dbReference>
<dbReference type="SUPFAM" id="SSF52266">
    <property type="entry name" value="SGNH hydrolase"/>
    <property type="match status" value="1"/>
</dbReference>
<keyword evidence="1" id="KW-0732">Signal</keyword>
<evidence type="ECO:0000313" key="3">
    <source>
        <dbReference type="EMBL" id="MCW0398275.1"/>
    </source>
</evidence>
<gene>
    <name evidence="3" type="ORF">NB700_000831</name>
</gene>
<protein>
    <recommendedName>
        <fullName evidence="2">SGNH hydrolase-type esterase domain-containing protein</fullName>
    </recommendedName>
</protein>
<evidence type="ECO:0000313" key="4">
    <source>
        <dbReference type="Proteomes" id="UP001320843"/>
    </source>
</evidence>
<dbReference type="InterPro" id="IPR013830">
    <property type="entry name" value="SGNH_hydro"/>
</dbReference>
<dbReference type="InterPro" id="IPR036514">
    <property type="entry name" value="SGNH_hydro_sf"/>
</dbReference>
<dbReference type="PANTHER" id="PTHR30383">
    <property type="entry name" value="THIOESTERASE 1/PROTEASE 1/LYSOPHOSPHOLIPASE L1"/>
    <property type="match status" value="1"/>
</dbReference>
<dbReference type="CDD" id="cd04501">
    <property type="entry name" value="SGNH_hydrolase_like_4"/>
    <property type="match status" value="1"/>
</dbReference>
<organism evidence="3 4">
    <name type="scientific">Xanthomonas sacchari</name>
    <dbReference type="NCBI Taxonomy" id="56458"/>
    <lineage>
        <taxon>Bacteria</taxon>
        <taxon>Pseudomonadati</taxon>
        <taxon>Pseudomonadota</taxon>
        <taxon>Gammaproteobacteria</taxon>
        <taxon>Lysobacterales</taxon>
        <taxon>Lysobacteraceae</taxon>
        <taxon>Xanthomonas</taxon>
    </lineage>
</organism>
<dbReference type="EMBL" id="JANFWR010000004">
    <property type="protein sequence ID" value="MCW0398275.1"/>
    <property type="molecule type" value="Genomic_DNA"/>
</dbReference>
<dbReference type="Proteomes" id="UP001320843">
    <property type="component" value="Unassembled WGS sequence"/>
</dbReference>
<dbReference type="PANTHER" id="PTHR30383:SF5">
    <property type="entry name" value="SGNH HYDROLASE-TYPE ESTERASE DOMAIN-CONTAINING PROTEIN"/>
    <property type="match status" value="1"/>
</dbReference>
<feature type="chain" id="PRO_5045525434" description="SGNH hydrolase-type esterase domain-containing protein" evidence="1">
    <location>
        <begin position="24"/>
        <end position="270"/>
    </location>
</feature>
<sequence>MKCPSLLSLAIALCATVAGAVQAATPVSTAALEGKVDALYTRAPDTLKPDEVKAMQQRLLDWAQLQRYRADNAALPAPAPAADAPRVVFYGDSITDAWGRREGTTFFPGKSAYVNRGISGQTTAQMLVRFRQDVIDLKPAVVVILAGTNDLAGNTGLSTLEMIEDNLSAMTELAQAHHIKVVLASVLPVTDYPWRPGLQPAQKVRALNAWMQQYAQQHDAVYLDYYSKLSNRDGGMDKTVAIDGVHPNNAGYAVMAPLAEQAIQRALAKP</sequence>
<comment type="caution">
    <text evidence="3">The sequence shown here is derived from an EMBL/GenBank/DDBJ whole genome shotgun (WGS) entry which is preliminary data.</text>
</comment>
<reference evidence="3 4" key="1">
    <citation type="submission" date="2022-06" db="EMBL/GenBank/DDBJ databases">
        <title>Dynamics of rice microbiomes reveals core vertical transmitted seed endophytes.</title>
        <authorList>
            <person name="Liao K."/>
            <person name="Zhang X."/>
        </authorList>
    </citation>
    <scope>NUCLEOTIDE SEQUENCE [LARGE SCALE GENOMIC DNA]</scope>
    <source>
        <strain evidence="3 4">YT10-10-1</strain>
    </source>
</reference>